<keyword evidence="7 9" id="KW-1133">Transmembrane helix</keyword>
<keyword evidence="4" id="KW-1003">Cell membrane</keyword>
<dbReference type="InterPro" id="IPR047055">
    <property type="entry name" value="MotA-like"/>
</dbReference>
<comment type="subcellular location">
    <subcellularLocation>
        <location evidence="1">Cell membrane</location>
        <topology evidence="1">Multi-pass membrane protein</topology>
    </subcellularLocation>
</comment>
<keyword evidence="3" id="KW-0813">Transport</keyword>
<evidence type="ECO:0000256" key="7">
    <source>
        <dbReference type="ARBA" id="ARBA00022989"/>
    </source>
</evidence>
<evidence type="ECO:0000256" key="8">
    <source>
        <dbReference type="ARBA" id="ARBA00023136"/>
    </source>
</evidence>
<dbReference type="GO" id="GO:0005886">
    <property type="term" value="C:plasma membrane"/>
    <property type="evidence" value="ECO:0007669"/>
    <property type="project" value="UniProtKB-SubCell"/>
</dbReference>
<evidence type="ECO:0000256" key="9">
    <source>
        <dbReference type="SAM" id="Phobius"/>
    </source>
</evidence>
<keyword evidence="6" id="KW-0283">Flagellar rotation</keyword>
<keyword evidence="8 9" id="KW-0472">Membrane</keyword>
<evidence type="ECO:0000256" key="5">
    <source>
        <dbReference type="ARBA" id="ARBA00022692"/>
    </source>
</evidence>
<accession>A0A239HTH6</accession>
<evidence type="ECO:0000256" key="1">
    <source>
        <dbReference type="ARBA" id="ARBA00004651"/>
    </source>
</evidence>
<keyword evidence="12" id="KW-1185">Reference proteome</keyword>
<reference evidence="12" key="1">
    <citation type="submission" date="2017-06" db="EMBL/GenBank/DDBJ databases">
        <authorList>
            <person name="Varghese N."/>
            <person name="Submissions S."/>
        </authorList>
    </citation>
    <scope>NUCLEOTIDE SEQUENCE [LARGE SCALE GENOMIC DNA]</scope>
    <source>
        <strain evidence="12">LNB2</strain>
    </source>
</reference>
<dbReference type="Proteomes" id="UP000198281">
    <property type="component" value="Unassembled WGS sequence"/>
</dbReference>
<organism evidence="11 12">
    <name type="scientific">Edaphosphingomonas laterariae</name>
    <dbReference type="NCBI Taxonomy" id="861865"/>
    <lineage>
        <taxon>Bacteria</taxon>
        <taxon>Pseudomonadati</taxon>
        <taxon>Pseudomonadota</taxon>
        <taxon>Alphaproteobacteria</taxon>
        <taxon>Sphingomonadales</taxon>
        <taxon>Rhizorhabdaceae</taxon>
        <taxon>Edaphosphingomonas</taxon>
    </lineage>
</organism>
<sequence>MVFLEQIGRFFDPLSLLIVVGGALVVAWLRSARGEAAAAFAALGPLLRADPEADAAAAVRVANAIEAVAQAKGLACADRVETAGRFLRQAAFQLASAPTAESFAIWADRELEDRRRRHAAASGFWNAVADTAPAMGMIGTIIGLIGMFAQMDDPARIGPHMAMALLTTLYGILLSSVIAGPIAARLERLSEAELAWQLRVLDRFTMLARAELVPLRPVLRAAS</sequence>
<feature type="transmembrane region" description="Helical" evidence="9">
    <location>
        <begin position="161"/>
        <end position="184"/>
    </location>
</feature>
<dbReference type="EMBL" id="FZOS01000019">
    <property type="protein sequence ID" value="SNS84515.1"/>
    <property type="molecule type" value="Genomic_DNA"/>
</dbReference>
<protein>
    <submittedName>
        <fullName evidence="11">Chemotaxis protein MotA</fullName>
    </submittedName>
</protein>
<evidence type="ECO:0000256" key="4">
    <source>
        <dbReference type="ARBA" id="ARBA00022475"/>
    </source>
</evidence>
<evidence type="ECO:0000256" key="2">
    <source>
        <dbReference type="ARBA" id="ARBA00008038"/>
    </source>
</evidence>
<dbReference type="OrthoDB" id="9806929at2"/>
<proteinExistence type="inferred from homology"/>
<dbReference type="InterPro" id="IPR000540">
    <property type="entry name" value="Flag_MotA_CS"/>
</dbReference>
<feature type="transmembrane region" description="Helical" evidence="9">
    <location>
        <begin position="6"/>
        <end position="29"/>
    </location>
</feature>
<evidence type="ECO:0000259" key="10">
    <source>
        <dbReference type="Pfam" id="PF01618"/>
    </source>
</evidence>
<evidence type="ECO:0000313" key="12">
    <source>
        <dbReference type="Proteomes" id="UP000198281"/>
    </source>
</evidence>
<feature type="domain" description="MotA/TolQ/ExbB proton channel" evidence="10">
    <location>
        <begin position="85"/>
        <end position="194"/>
    </location>
</feature>
<dbReference type="GO" id="GO:0006935">
    <property type="term" value="P:chemotaxis"/>
    <property type="evidence" value="ECO:0007669"/>
    <property type="project" value="InterPro"/>
</dbReference>
<dbReference type="RefSeq" id="WP_089220454.1">
    <property type="nucleotide sequence ID" value="NZ_FZOS01000019.1"/>
</dbReference>
<feature type="transmembrane region" description="Helical" evidence="9">
    <location>
        <begin position="124"/>
        <end position="149"/>
    </location>
</feature>
<dbReference type="PROSITE" id="PS01307">
    <property type="entry name" value="MOTA"/>
    <property type="match status" value="1"/>
</dbReference>
<dbReference type="GO" id="GO:0071978">
    <property type="term" value="P:bacterial-type flagellum-dependent swarming motility"/>
    <property type="evidence" value="ECO:0007669"/>
    <property type="project" value="InterPro"/>
</dbReference>
<name>A0A239HTH6_9SPHN</name>
<evidence type="ECO:0000313" key="11">
    <source>
        <dbReference type="EMBL" id="SNS84515.1"/>
    </source>
</evidence>
<gene>
    <name evidence="11" type="ORF">SAMN06295912_11919</name>
</gene>
<evidence type="ECO:0000256" key="6">
    <source>
        <dbReference type="ARBA" id="ARBA00022779"/>
    </source>
</evidence>
<keyword evidence="5 9" id="KW-0812">Transmembrane</keyword>
<dbReference type="AlphaFoldDB" id="A0A239HTH6"/>
<evidence type="ECO:0000256" key="3">
    <source>
        <dbReference type="ARBA" id="ARBA00022448"/>
    </source>
</evidence>
<dbReference type="PANTHER" id="PTHR30433">
    <property type="entry name" value="CHEMOTAXIS PROTEIN MOTA"/>
    <property type="match status" value="1"/>
</dbReference>
<comment type="similarity">
    <text evidence="2">Belongs to the MotA family.</text>
</comment>
<dbReference type="InterPro" id="IPR002898">
    <property type="entry name" value="MotA_ExbB_proton_chnl"/>
</dbReference>
<dbReference type="Pfam" id="PF01618">
    <property type="entry name" value="MotA_ExbB"/>
    <property type="match status" value="1"/>
</dbReference>